<evidence type="ECO:0000256" key="2">
    <source>
        <dbReference type="ARBA" id="ARBA00023125"/>
    </source>
</evidence>
<dbReference type="Pfam" id="PF13102">
    <property type="entry name" value="Phage_int_SAM_5"/>
    <property type="match status" value="1"/>
</dbReference>
<dbReference type="Pfam" id="PF17293">
    <property type="entry name" value="Arm-DNA-bind_5"/>
    <property type="match status" value="1"/>
</dbReference>
<dbReference type="GO" id="GO:0003677">
    <property type="term" value="F:DNA binding"/>
    <property type="evidence" value="ECO:0007669"/>
    <property type="project" value="UniProtKB-KW"/>
</dbReference>
<dbReference type="AlphaFoldDB" id="A0A2R3Z870"/>
<dbReference type="InterPro" id="IPR025269">
    <property type="entry name" value="SAM-like_dom"/>
</dbReference>
<evidence type="ECO:0000256" key="1">
    <source>
        <dbReference type="ARBA" id="ARBA00008857"/>
    </source>
</evidence>
<dbReference type="InterPro" id="IPR050090">
    <property type="entry name" value="Tyrosine_recombinase_XerCD"/>
</dbReference>
<dbReference type="PROSITE" id="PS51898">
    <property type="entry name" value="TYR_RECOMBINASE"/>
    <property type="match status" value="1"/>
</dbReference>
<dbReference type="InterPro" id="IPR011010">
    <property type="entry name" value="DNA_brk_join_enz"/>
</dbReference>
<reference evidence="6" key="1">
    <citation type="submission" date="2018-03" db="EMBL/GenBank/DDBJ databases">
        <title>Gramella fulva sp. nov., isolated from a dry surface of tidal flat.</title>
        <authorList>
            <person name="Hwang S.H."/>
            <person name="Hwang W.M."/>
            <person name="Kang K."/>
            <person name="Ahn T.-Y."/>
        </authorList>
    </citation>
    <scope>NUCLEOTIDE SEQUENCE [LARGE SCALE GENOMIC DNA]</scope>
    <source>
        <strain evidence="6">SH35</strain>
    </source>
</reference>
<name>A0A2R3Z870_9FLAO</name>
<dbReference type="KEGG" id="grs:C7S20_15085"/>
<dbReference type="OrthoDB" id="1068680at2"/>
<keyword evidence="6" id="KW-1185">Reference proteome</keyword>
<sequence>MSSISATLRKKSNKSGEFPIAIRITRNRRTTYLYTGQYIEKLYWDERRSRVKKSHPNALRLNHLILSKLHEANEKLLENESIKRKLSVGKLKEAIRRENNSDFKSMAAIYLNNIKSRKKINQYKTEKNRVEQFLNFAGNGIEFHEIDVPLLKSFASYLQFKKHRAKRTVVNFMICIRAIYNLALSANKADRNDYPFGKGKYQIKIPEAKKIGLTVEELRKLENATGLNEANRHTLNVWLLSFYFAGVRITDIIQLKWTDLKDGRLYYRMKKNDKLVSLQIPIKAQEILESYKKVRSEESELVFPELRGVDLTDDILVRIRIKTITRNFNRQLGRIAKQLEIDKKLTMHIARHSFGNISGDKIPIQMLQKLYRHSSVTTTMMYQSNFMTQETDKALNSVLNF</sequence>
<evidence type="ECO:0000259" key="4">
    <source>
        <dbReference type="PROSITE" id="PS51898"/>
    </source>
</evidence>
<evidence type="ECO:0000256" key="3">
    <source>
        <dbReference type="ARBA" id="ARBA00023172"/>
    </source>
</evidence>
<dbReference type="GO" id="GO:0015074">
    <property type="term" value="P:DNA integration"/>
    <property type="evidence" value="ECO:0007669"/>
    <property type="project" value="InterPro"/>
</dbReference>
<dbReference type="InterPro" id="IPR035386">
    <property type="entry name" value="Arm-DNA-bind_5"/>
</dbReference>
<comment type="similarity">
    <text evidence="1">Belongs to the 'phage' integrase family.</text>
</comment>
<dbReference type="Pfam" id="PF00589">
    <property type="entry name" value="Phage_integrase"/>
    <property type="match status" value="1"/>
</dbReference>
<dbReference type="InterPro" id="IPR013762">
    <property type="entry name" value="Integrase-like_cat_sf"/>
</dbReference>
<dbReference type="RefSeq" id="WP_107013254.1">
    <property type="nucleotide sequence ID" value="NZ_CP028136.1"/>
</dbReference>
<dbReference type="GO" id="GO:0006310">
    <property type="term" value="P:DNA recombination"/>
    <property type="evidence" value="ECO:0007669"/>
    <property type="project" value="UniProtKB-KW"/>
</dbReference>
<accession>A0A2R3Z870</accession>
<proteinExistence type="inferred from homology"/>
<gene>
    <name evidence="5" type="ORF">C7S20_15085</name>
</gene>
<dbReference type="SUPFAM" id="SSF56349">
    <property type="entry name" value="DNA breaking-rejoining enzymes"/>
    <property type="match status" value="1"/>
</dbReference>
<dbReference type="InterPro" id="IPR010998">
    <property type="entry name" value="Integrase_recombinase_N"/>
</dbReference>
<evidence type="ECO:0000313" key="5">
    <source>
        <dbReference type="EMBL" id="AVR46480.1"/>
    </source>
</evidence>
<dbReference type="Proteomes" id="UP000241507">
    <property type="component" value="Chromosome"/>
</dbReference>
<keyword evidence="3" id="KW-0233">DNA recombination</keyword>
<organism evidence="5 6">
    <name type="scientific">Christiangramia fulva</name>
    <dbReference type="NCBI Taxonomy" id="2126553"/>
    <lineage>
        <taxon>Bacteria</taxon>
        <taxon>Pseudomonadati</taxon>
        <taxon>Bacteroidota</taxon>
        <taxon>Flavobacteriia</taxon>
        <taxon>Flavobacteriales</taxon>
        <taxon>Flavobacteriaceae</taxon>
        <taxon>Christiangramia</taxon>
    </lineage>
</organism>
<dbReference type="Gene3D" id="1.10.443.10">
    <property type="entry name" value="Intergrase catalytic core"/>
    <property type="match status" value="1"/>
</dbReference>
<dbReference type="Gene3D" id="1.10.150.130">
    <property type="match status" value="1"/>
</dbReference>
<keyword evidence="2" id="KW-0238">DNA-binding</keyword>
<dbReference type="InterPro" id="IPR002104">
    <property type="entry name" value="Integrase_catalytic"/>
</dbReference>
<dbReference type="PANTHER" id="PTHR30349:SF64">
    <property type="entry name" value="PROPHAGE INTEGRASE INTD-RELATED"/>
    <property type="match status" value="1"/>
</dbReference>
<evidence type="ECO:0000313" key="6">
    <source>
        <dbReference type="Proteomes" id="UP000241507"/>
    </source>
</evidence>
<dbReference type="PANTHER" id="PTHR30349">
    <property type="entry name" value="PHAGE INTEGRASE-RELATED"/>
    <property type="match status" value="1"/>
</dbReference>
<dbReference type="EMBL" id="CP028136">
    <property type="protein sequence ID" value="AVR46480.1"/>
    <property type="molecule type" value="Genomic_DNA"/>
</dbReference>
<feature type="domain" description="Tyr recombinase" evidence="4">
    <location>
        <begin position="208"/>
        <end position="396"/>
    </location>
</feature>
<protein>
    <submittedName>
        <fullName evidence="5">Recombinase</fullName>
    </submittedName>
</protein>